<dbReference type="GeneID" id="94840307"/>
<dbReference type="EMBL" id="MLAK01000777">
    <property type="protein sequence ID" value="OHT04902.1"/>
    <property type="molecule type" value="Genomic_DNA"/>
</dbReference>
<keyword evidence="4" id="KW-1185">Reference proteome</keyword>
<evidence type="ECO:0000313" key="4">
    <source>
        <dbReference type="Proteomes" id="UP000179807"/>
    </source>
</evidence>
<evidence type="ECO:0000256" key="1">
    <source>
        <dbReference type="SAM" id="MobiDB-lite"/>
    </source>
</evidence>
<feature type="region of interest" description="Disordered" evidence="1">
    <location>
        <begin position="379"/>
        <end position="402"/>
    </location>
</feature>
<dbReference type="OrthoDB" id="10687405at2759"/>
<keyword evidence="2" id="KW-1133">Transmembrane helix</keyword>
<feature type="transmembrane region" description="Helical" evidence="2">
    <location>
        <begin position="178"/>
        <end position="198"/>
    </location>
</feature>
<comment type="caution">
    <text evidence="3">The sequence shown here is derived from an EMBL/GenBank/DDBJ whole genome shotgun (WGS) entry which is preliminary data.</text>
</comment>
<reference evidence="3" key="1">
    <citation type="submission" date="2016-10" db="EMBL/GenBank/DDBJ databases">
        <authorList>
            <person name="Benchimol M."/>
            <person name="Almeida L.G."/>
            <person name="Vasconcelos A.T."/>
            <person name="Perreira-Neves A."/>
            <person name="Rosa I.A."/>
            <person name="Tasca T."/>
            <person name="Bogo M.R."/>
            <person name="de Souza W."/>
        </authorList>
    </citation>
    <scope>NUCLEOTIDE SEQUENCE [LARGE SCALE GENOMIC DNA]</scope>
    <source>
        <strain evidence="3">K</strain>
    </source>
</reference>
<keyword evidence="2" id="KW-0812">Transmembrane</keyword>
<evidence type="ECO:0000313" key="3">
    <source>
        <dbReference type="EMBL" id="OHT04902.1"/>
    </source>
</evidence>
<evidence type="ECO:0000256" key="2">
    <source>
        <dbReference type="SAM" id="Phobius"/>
    </source>
</evidence>
<dbReference type="AlphaFoldDB" id="A0A1J4K5F7"/>
<accession>A0A1J4K5F7</accession>
<feature type="compositionally biased region" description="Low complexity" evidence="1">
    <location>
        <begin position="384"/>
        <end position="402"/>
    </location>
</feature>
<dbReference type="VEuPathDB" id="TrichDB:TRFO_27520"/>
<dbReference type="RefSeq" id="XP_068358038.1">
    <property type="nucleotide sequence ID" value="XM_068505603.1"/>
</dbReference>
<feature type="transmembrane region" description="Helical" evidence="2">
    <location>
        <begin position="144"/>
        <end position="166"/>
    </location>
</feature>
<sequence>MSLFLPPNGIPNNSDTIETANKIASSLQYYYNLNSPKLLSNSVIKLKESIFQSICLARATFLLNMTLMDDFSFFESPSLNEMLKGITETPEALLKHINTTLSQAVTVFIARIHCDIITFSNFVEAYFEEDPTLHLVFSNSTFPAIFGFFTLDFFCKLGAELIIAIIPNEKLNVLIKSMIVSFFFSIHYFFEFFIHLLYKGFSTEMSHEDIFNLFSSTLKSSLDFLTMHHITVLRAFNSIYPEQCSSFFIHDILINAIQFRNRWCDERFHSFDSFEFLDFIENLTKSETDQLMEIVFNHDNFCNILPQFPDSSLLPKIPIILSDRDIYTLIQIVGDKETLATMTIDPQALINASSKFYEGNYSPFCAEIMNSYSENKTKKSSCKNNEIPNNNQQSNPQSNNQTNLKTTQNLAFNFHIRMLKNKAYQAGLPNFLSFFPKTSFYSFYAKLPSSISITDDFTVYALNFYIKEATTELQIAEKATNCFILQNQIDFWKEHIYKTYNALLYLYSHQTVMKNIAIAKKKSFKKNIYPKHLKSIMKRMKKFDSSISYQSMISFLDFAQIEHNDLFLKYVFIFINGLNKIKFSQQYHNLLNYCKEMSSQMKRSFSMGFGSRIWLLLNIVQQLKVANIEIQFLHYTIFNNICFYANGEDLYNTLIVFKHFVYSNKKLRKMLTDETNLMIDILFSYFFKLVANIPVIQNLLVE</sequence>
<name>A0A1J4K5F7_9EUKA</name>
<dbReference type="Proteomes" id="UP000179807">
    <property type="component" value="Unassembled WGS sequence"/>
</dbReference>
<protein>
    <submittedName>
        <fullName evidence="3">Uncharacterized protein</fullName>
    </submittedName>
</protein>
<keyword evidence="2" id="KW-0472">Membrane</keyword>
<gene>
    <name evidence="3" type="ORF">TRFO_27520</name>
</gene>
<proteinExistence type="predicted"/>
<organism evidence="3 4">
    <name type="scientific">Tritrichomonas foetus</name>
    <dbReference type="NCBI Taxonomy" id="1144522"/>
    <lineage>
        <taxon>Eukaryota</taxon>
        <taxon>Metamonada</taxon>
        <taxon>Parabasalia</taxon>
        <taxon>Tritrichomonadida</taxon>
        <taxon>Tritrichomonadidae</taxon>
        <taxon>Tritrichomonas</taxon>
    </lineage>
</organism>